<dbReference type="InterPro" id="IPR017907">
    <property type="entry name" value="Znf_RING_CS"/>
</dbReference>
<evidence type="ECO:0000256" key="5">
    <source>
        <dbReference type="ARBA" id="ARBA00022806"/>
    </source>
</evidence>
<evidence type="ECO:0000313" key="11">
    <source>
        <dbReference type="EMBL" id="QHU35767.1"/>
    </source>
</evidence>
<feature type="domain" description="RING-type" evidence="10">
    <location>
        <begin position="480"/>
        <end position="515"/>
    </location>
</feature>
<sequence>MNNLNEDSPTLTLEDINKINKFLKIKLKRHQETSVKNMLNLEADGGVKIKINSYVSKNMIYSENNPHYGWYDYNLHRRREVQYTENDFIVNTNFGILADKVGSGKTFDIIGMICHTRIPIDRPKIMSSSYFSSVLHIDNEKCIPTNLIILPHNLTAQWKKAFEFTKLKVYTISKRAHIDKLLSVCNIYEDIIHEEKDNKDTNDTNDSKDNKDTNDVNNVKDVKDSKDSKEGKKLKEIKFTIKKQTNDSDSDMSSIGIDPEQCVGFYDVILLSATMMDDFYTKFPHIKYSRIIIDEVTTIKKLPMSFDIKSNFVWYISATPTSILLIRKNYIRDMVSNMNSVIFNKIIIKNNDGYITDSMKLPVMKQIIIHCDTPASLRAIREFIPQEVMNMLNAGNIREAVVKLNCNIDTDENIISVLTSRTEKELHNKKKELDYQNNIIPNDIRAHAENIKRIQERIKSLETKLESIKERIKSFADDNCPICMDTFTSPAVLPCSHVYCLACLTLVKNSKCPMCANPFELKQLHIIDNDSKPKSDSDEKSKEKKLLSKKDNLINIINKKKDGRFLVFSNYDATNDNIGTFLKASGIVFGKLMGNGNVINSTIEKFKNGEIRVLILNAQHYGSGLNLQMATDIVIYHEMNKELETQVIGRSQRMGRTQPLNVYYLLYDSERSNCTNPSLDLNIYDENDTELCKLLAESSTNYVEDIIDINIDYESDSSDSVKPKKGRKKVVV</sequence>
<feature type="coiled-coil region" evidence="8">
    <location>
        <begin position="444"/>
        <end position="478"/>
    </location>
</feature>
<keyword evidence="3" id="KW-0863">Zinc-finger</keyword>
<dbReference type="SUPFAM" id="SSF52540">
    <property type="entry name" value="P-loop containing nucleoside triphosphate hydrolases"/>
    <property type="match status" value="2"/>
</dbReference>
<name>A0A6C0LYM2_9ZZZZ</name>
<dbReference type="PANTHER" id="PTHR45626:SF17">
    <property type="entry name" value="HELICASE-LIKE TRANSCRIPTION FACTOR"/>
    <property type="match status" value="1"/>
</dbReference>
<dbReference type="InterPro" id="IPR000330">
    <property type="entry name" value="SNF2_N"/>
</dbReference>
<evidence type="ECO:0000256" key="3">
    <source>
        <dbReference type="ARBA" id="ARBA00022771"/>
    </source>
</evidence>
<dbReference type="GO" id="GO:0006281">
    <property type="term" value="P:DNA repair"/>
    <property type="evidence" value="ECO:0007669"/>
    <property type="project" value="TreeGrafter"/>
</dbReference>
<evidence type="ECO:0000256" key="6">
    <source>
        <dbReference type="ARBA" id="ARBA00022833"/>
    </source>
</evidence>
<dbReference type="InterPro" id="IPR027417">
    <property type="entry name" value="P-loop_NTPase"/>
</dbReference>
<protein>
    <recommendedName>
        <fullName evidence="10">RING-type domain-containing protein</fullName>
    </recommendedName>
</protein>
<dbReference type="AlphaFoldDB" id="A0A6C0LYM2"/>
<dbReference type="EMBL" id="MN740611">
    <property type="protein sequence ID" value="QHU35767.1"/>
    <property type="molecule type" value="Genomic_DNA"/>
</dbReference>
<dbReference type="GO" id="GO:0005634">
    <property type="term" value="C:nucleus"/>
    <property type="evidence" value="ECO:0007669"/>
    <property type="project" value="TreeGrafter"/>
</dbReference>
<dbReference type="SUPFAM" id="SSF57850">
    <property type="entry name" value="RING/U-box"/>
    <property type="match status" value="1"/>
</dbReference>
<dbReference type="SMART" id="SM00487">
    <property type="entry name" value="DEXDc"/>
    <property type="match status" value="1"/>
</dbReference>
<evidence type="ECO:0000256" key="2">
    <source>
        <dbReference type="ARBA" id="ARBA00022741"/>
    </source>
</evidence>
<dbReference type="PROSITE" id="PS00518">
    <property type="entry name" value="ZF_RING_1"/>
    <property type="match status" value="1"/>
</dbReference>
<evidence type="ECO:0000256" key="8">
    <source>
        <dbReference type="SAM" id="Coils"/>
    </source>
</evidence>
<evidence type="ECO:0000256" key="4">
    <source>
        <dbReference type="ARBA" id="ARBA00022801"/>
    </source>
</evidence>
<dbReference type="Pfam" id="PF13920">
    <property type="entry name" value="zf-C3HC4_3"/>
    <property type="match status" value="1"/>
</dbReference>
<keyword evidence="2" id="KW-0547">Nucleotide-binding</keyword>
<dbReference type="PANTHER" id="PTHR45626">
    <property type="entry name" value="TRANSCRIPTION TERMINATION FACTOR 2-RELATED"/>
    <property type="match status" value="1"/>
</dbReference>
<evidence type="ECO:0000259" key="10">
    <source>
        <dbReference type="PROSITE" id="PS50089"/>
    </source>
</evidence>
<dbReference type="GO" id="GO:0008270">
    <property type="term" value="F:zinc ion binding"/>
    <property type="evidence" value="ECO:0007669"/>
    <property type="project" value="UniProtKB-KW"/>
</dbReference>
<dbReference type="Gene3D" id="3.40.50.300">
    <property type="entry name" value="P-loop containing nucleotide triphosphate hydrolases"/>
    <property type="match status" value="2"/>
</dbReference>
<keyword evidence="8" id="KW-0175">Coiled coil</keyword>
<evidence type="ECO:0000256" key="7">
    <source>
        <dbReference type="ARBA" id="ARBA00022840"/>
    </source>
</evidence>
<keyword evidence="7" id="KW-0067">ATP-binding</keyword>
<dbReference type="Pfam" id="PF00271">
    <property type="entry name" value="Helicase_C"/>
    <property type="match status" value="1"/>
</dbReference>
<dbReference type="PROSITE" id="PS50089">
    <property type="entry name" value="ZF_RING_2"/>
    <property type="match status" value="1"/>
</dbReference>
<evidence type="ECO:0000256" key="1">
    <source>
        <dbReference type="ARBA" id="ARBA00022723"/>
    </source>
</evidence>
<dbReference type="InterPro" id="IPR001841">
    <property type="entry name" value="Znf_RING"/>
</dbReference>
<dbReference type="GO" id="GO:0005524">
    <property type="term" value="F:ATP binding"/>
    <property type="evidence" value="ECO:0007669"/>
    <property type="project" value="UniProtKB-KW"/>
</dbReference>
<feature type="region of interest" description="Disordered" evidence="9">
    <location>
        <begin position="197"/>
        <end position="228"/>
    </location>
</feature>
<keyword evidence="5" id="KW-0347">Helicase</keyword>
<evidence type="ECO:0000256" key="9">
    <source>
        <dbReference type="SAM" id="MobiDB-lite"/>
    </source>
</evidence>
<organism evidence="11">
    <name type="scientific">viral metagenome</name>
    <dbReference type="NCBI Taxonomy" id="1070528"/>
    <lineage>
        <taxon>unclassified sequences</taxon>
        <taxon>metagenomes</taxon>
        <taxon>organismal metagenomes</taxon>
    </lineage>
</organism>
<dbReference type="Pfam" id="PF00176">
    <property type="entry name" value="SNF2-rel_dom"/>
    <property type="match status" value="1"/>
</dbReference>
<keyword evidence="6" id="KW-0862">Zinc</keyword>
<dbReference type="InterPro" id="IPR013083">
    <property type="entry name" value="Znf_RING/FYVE/PHD"/>
</dbReference>
<keyword evidence="1" id="KW-0479">Metal-binding</keyword>
<keyword evidence="4" id="KW-0378">Hydrolase</keyword>
<dbReference type="InterPro" id="IPR050628">
    <property type="entry name" value="SNF2_RAD54_helicase_TF"/>
</dbReference>
<accession>A0A6C0LYM2</accession>
<proteinExistence type="predicted"/>
<dbReference type="GO" id="GO:0004386">
    <property type="term" value="F:helicase activity"/>
    <property type="evidence" value="ECO:0007669"/>
    <property type="project" value="UniProtKB-KW"/>
</dbReference>
<reference evidence="11" key="1">
    <citation type="journal article" date="2020" name="Nature">
        <title>Giant virus diversity and host interactions through global metagenomics.</title>
        <authorList>
            <person name="Schulz F."/>
            <person name="Roux S."/>
            <person name="Paez-Espino D."/>
            <person name="Jungbluth S."/>
            <person name="Walsh D.A."/>
            <person name="Denef V.J."/>
            <person name="McMahon K.D."/>
            <person name="Konstantinidis K.T."/>
            <person name="Eloe-Fadrosh E.A."/>
            <person name="Kyrpides N.C."/>
            <person name="Woyke T."/>
        </authorList>
    </citation>
    <scope>NUCLEOTIDE SEQUENCE</scope>
    <source>
        <strain evidence="11">GVMAG-S-1035085-51</strain>
    </source>
</reference>
<dbReference type="InterPro" id="IPR014001">
    <property type="entry name" value="Helicase_ATP-bd"/>
</dbReference>
<dbReference type="SMART" id="SM00184">
    <property type="entry name" value="RING"/>
    <property type="match status" value="1"/>
</dbReference>
<dbReference type="InterPro" id="IPR001650">
    <property type="entry name" value="Helicase_C-like"/>
</dbReference>
<dbReference type="GO" id="GO:0016787">
    <property type="term" value="F:hydrolase activity"/>
    <property type="evidence" value="ECO:0007669"/>
    <property type="project" value="UniProtKB-KW"/>
</dbReference>
<dbReference type="Gene3D" id="3.30.40.10">
    <property type="entry name" value="Zinc/RING finger domain, C3HC4 (zinc finger)"/>
    <property type="match status" value="1"/>
</dbReference>
<dbReference type="GO" id="GO:0008094">
    <property type="term" value="F:ATP-dependent activity, acting on DNA"/>
    <property type="evidence" value="ECO:0007669"/>
    <property type="project" value="TreeGrafter"/>
</dbReference>